<dbReference type="InterPro" id="IPR001331">
    <property type="entry name" value="GDS_CDC24_CS"/>
</dbReference>
<dbReference type="SUPFAM" id="SSF50729">
    <property type="entry name" value="PH domain-like"/>
    <property type="match status" value="1"/>
</dbReference>
<dbReference type="Pfam" id="PF19056">
    <property type="entry name" value="WD40_2"/>
    <property type="match status" value="1"/>
</dbReference>
<dbReference type="SUPFAM" id="SSF50978">
    <property type="entry name" value="WD40 repeat-like"/>
    <property type="match status" value="1"/>
</dbReference>
<dbReference type="InterPro" id="IPR036322">
    <property type="entry name" value="WD40_repeat_dom_sf"/>
</dbReference>
<keyword evidence="2" id="KW-0344">Guanine-nucleotide releasing factor</keyword>
<dbReference type="PANTHER" id="PTHR12877">
    <property type="entry name" value="RHO GUANINE NUCLEOTIDE EXCHANGE FACTOR"/>
    <property type="match status" value="1"/>
</dbReference>
<keyword evidence="6" id="KW-1185">Reference proteome</keyword>
<feature type="region of interest" description="Disordered" evidence="4">
    <location>
        <begin position="914"/>
        <end position="1016"/>
    </location>
</feature>
<dbReference type="GeneID" id="106457999"/>
<feature type="region of interest" description="Disordered" evidence="4">
    <location>
        <begin position="1372"/>
        <end position="1412"/>
    </location>
</feature>
<evidence type="ECO:0000256" key="2">
    <source>
        <dbReference type="ARBA" id="ARBA00022658"/>
    </source>
</evidence>
<dbReference type="InterPro" id="IPR015943">
    <property type="entry name" value="WD40/YVTN_repeat-like_dom_sf"/>
</dbReference>
<proteinExistence type="predicted"/>
<keyword evidence="1" id="KW-0597">Phosphoprotein</keyword>
<feature type="domain" description="DH" evidence="5">
    <location>
        <begin position="1492"/>
        <end position="1680"/>
    </location>
</feature>
<feature type="coiled-coil region" evidence="3">
    <location>
        <begin position="1663"/>
        <end position="1707"/>
    </location>
</feature>
<feature type="region of interest" description="Disordered" evidence="4">
    <location>
        <begin position="631"/>
        <end position="656"/>
    </location>
</feature>
<feature type="compositionally biased region" description="Polar residues" evidence="4">
    <location>
        <begin position="1277"/>
        <end position="1292"/>
    </location>
</feature>
<dbReference type="PANTHER" id="PTHR12877:SF15">
    <property type="entry name" value="RHO GUANINE NUCLEOTIDE EXCHANGE FACTOR 17"/>
    <property type="match status" value="1"/>
</dbReference>
<dbReference type="Gene3D" id="1.20.900.10">
    <property type="entry name" value="Dbl homology (DH) domain"/>
    <property type="match status" value="1"/>
</dbReference>
<dbReference type="SUPFAM" id="SSF48065">
    <property type="entry name" value="DBL homology domain (DH-domain)"/>
    <property type="match status" value="1"/>
</dbReference>
<dbReference type="RefSeq" id="XP_013772901.2">
    <property type="nucleotide sequence ID" value="XM_013917447.2"/>
</dbReference>
<reference evidence="7" key="1">
    <citation type="submission" date="2025-08" db="UniProtKB">
        <authorList>
            <consortium name="RefSeq"/>
        </authorList>
    </citation>
    <scope>IDENTIFICATION</scope>
    <source>
        <tissue evidence="7">Muscle</tissue>
    </source>
</reference>
<evidence type="ECO:0000313" key="7">
    <source>
        <dbReference type="RefSeq" id="XP_013772901.2"/>
    </source>
</evidence>
<feature type="compositionally biased region" description="Polar residues" evidence="4">
    <location>
        <begin position="997"/>
        <end position="1016"/>
    </location>
</feature>
<feature type="coiled-coil region" evidence="3">
    <location>
        <begin position="1788"/>
        <end position="1815"/>
    </location>
</feature>
<feature type="compositionally biased region" description="Polar residues" evidence="4">
    <location>
        <begin position="938"/>
        <end position="956"/>
    </location>
</feature>
<feature type="region of interest" description="Disordered" evidence="4">
    <location>
        <begin position="1426"/>
        <end position="1448"/>
    </location>
</feature>
<dbReference type="InterPro" id="IPR039919">
    <property type="entry name" value="ARHGEF10/ARHGEF17"/>
</dbReference>
<dbReference type="SMART" id="SM00325">
    <property type="entry name" value="RhoGEF"/>
    <property type="match status" value="1"/>
</dbReference>
<dbReference type="Pfam" id="PF19057">
    <property type="entry name" value="PH_19"/>
    <property type="match status" value="1"/>
</dbReference>
<feature type="region of interest" description="Disordered" evidence="4">
    <location>
        <begin position="2005"/>
        <end position="2068"/>
    </location>
</feature>
<evidence type="ECO:0000313" key="6">
    <source>
        <dbReference type="Proteomes" id="UP000694941"/>
    </source>
</evidence>
<evidence type="ECO:0000256" key="1">
    <source>
        <dbReference type="ARBA" id="ARBA00022553"/>
    </source>
</evidence>
<dbReference type="PROSITE" id="PS00741">
    <property type="entry name" value="DH_1"/>
    <property type="match status" value="1"/>
</dbReference>
<feature type="region of interest" description="Disordered" evidence="4">
    <location>
        <begin position="1044"/>
        <end position="1075"/>
    </location>
</feature>
<feature type="region of interest" description="Disordered" evidence="4">
    <location>
        <begin position="335"/>
        <end position="390"/>
    </location>
</feature>
<feature type="compositionally biased region" description="Polar residues" evidence="4">
    <location>
        <begin position="866"/>
        <end position="888"/>
    </location>
</feature>
<dbReference type="Gene3D" id="2.130.10.10">
    <property type="entry name" value="YVTN repeat-like/Quinoprotein amine dehydrogenase"/>
    <property type="match status" value="1"/>
</dbReference>
<dbReference type="InterPro" id="IPR000219">
    <property type="entry name" value="DH_dom"/>
</dbReference>
<accession>A0ABM1B1H9</accession>
<feature type="compositionally biased region" description="Low complexity" evidence="4">
    <location>
        <begin position="920"/>
        <end position="929"/>
    </location>
</feature>
<feature type="compositionally biased region" description="Low complexity" evidence="4">
    <location>
        <begin position="889"/>
        <end position="898"/>
    </location>
</feature>
<feature type="compositionally biased region" description="Polar residues" evidence="4">
    <location>
        <begin position="967"/>
        <end position="982"/>
    </location>
</feature>
<feature type="compositionally biased region" description="Polar residues" evidence="4">
    <location>
        <begin position="631"/>
        <end position="648"/>
    </location>
</feature>
<evidence type="ECO:0000259" key="5">
    <source>
        <dbReference type="PROSITE" id="PS50010"/>
    </source>
</evidence>
<gene>
    <name evidence="7" type="primary">LOC106457999</name>
</gene>
<evidence type="ECO:0000256" key="3">
    <source>
        <dbReference type="SAM" id="Coils"/>
    </source>
</evidence>
<feature type="compositionally biased region" description="Polar residues" evidence="4">
    <location>
        <begin position="1385"/>
        <end position="1395"/>
    </location>
</feature>
<dbReference type="Proteomes" id="UP000694941">
    <property type="component" value="Unplaced"/>
</dbReference>
<dbReference type="InterPro" id="IPR035899">
    <property type="entry name" value="DBL_dom_sf"/>
</dbReference>
<feature type="compositionally biased region" description="Acidic residues" evidence="4">
    <location>
        <begin position="2026"/>
        <end position="2041"/>
    </location>
</feature>
<sequence>MSEKPEVVPPSVSVKERAREINARVAAEDGQVKWKEKVVCGTVNFQQKSIEVSENIKSETTNHGHKETTELEHKSYLTNVPPSKADTRSNITGVSKVVMSTNDANAELCLEHDLAHCRVCGSNYPKIAGHQKQQECGCVNPFSQRRETVKRDASAQDVLPYFVSSSDPQSVRCPEKQNCTLCPSVELKKDLELSESCEQSKPQTSSVISSYRNDNEFVKGNEICNQQAINQSVWDNVGVISEDSQTSYRVSFTLHINDSEEVPKQINACTNNQQRVSDHENKNESNQLNLKNKICVEDGELKVKALTRENSTLERPFSVEEVCKKFKDSARETIYVSNSEPNERSSEEAGSGNRGSIFRQSSALDKLPSHSREVNSVSSSSEQKSVADVSIQAKQSPLDDILRSLEKICNEFDITSAEISCENTKDQGDFQCIDLHAKKSGDIKRSFSDSPFSSGTPFQQETTKSFNCSCKHDKVCKSSLFCNSNTEIICDNDFDCNLSLPKDFSNANLKGCLKHQTDHNITGSQVPHDFLCECLELGLSFTPEFIRSKFGNATTDGSDYNNRLSDNDNVKSKTVIQQGKDALMFPLETKMNSRAKTGKYHTFSRSSKVKDKASKVHLVPNFYITTLTKVPPSSTELNTSQASRSLPSTPLAPRANFQVRSKPDLPAYLTLGRKGGLRRGSEGNRHELLSSFSQNDIDDAYIGTKDITQIRNILAGLDFSKFRRGRGEEDLQTEPKISLLPSESPENVSNYKDSHRDNLFLNKYNGTTKSFHGSLTEVKPTKDLSNIFQRSTSVLASSSNNVYNSQRRTLEQYNADDLNPKSDSLKSLYKTLNNTTQITDKNVTRNTSEDIRNFRFNTLKSRRIESSQLQGTPKLQHNNPSHNPVNMMSHSESPQSISISQHKNGNIKLKQLTEKLKPQSPSTAPASPTFKLVKDSESSGTSGIKSPLVNRSSSFSHVDVTPEGSYKLTNESSNKDSTQGFSSLFRGSATLPRKRITQFSSLSDKNPTTKSKSVQDNILIPPSLELSKSDLSVDSVVDSAVDEGLVPDSDCPSYSHEYSSVTTSNPKSRDPKSSVSCIRDGPNTYVGVGLGTHSLPSEARKRRKGFRGHTVGFKLGLHETKSSNGRLLTYPPQRRSSVSEDELEYTSVDSNGLKSLKMSQGLSSPINEDALRQTSDLSLADSHFSHGENVRDETYRDILERVTGESNRLTVEDRNVKALKKKYHSDPSRENTGMNVDLPEIITTCNSEPKLYDFDNSEEPQQRGLRLEIKESVNDGSNTALSNIMHNQSNQGPGFFAQCPSPQPSLSGLDFELDKERLMTKSPQQQRRYSKKRLRGPYGEMLEEEMRKSGEKQKPNFSEDLSFLQEISEEKNNDDFRSLSEIRSRPNSFPISQSLDDADLKRSTPPEVNVPRRKISANIPFVQSDSEVSHLLSPPPVTTSSSDPNLSQSISDLQISEDNCTLWNQQEDVLVYELTKQSELARSRSLKRHQDTRTHVVGELYDTEKSYVESLQILVNKYMKPLKSPDNAGIVEPSLVDEIFHQIPEILVHHEGFLEMLRQRLTNWDTKQKVGDVFVEAFTKQHVIDTYTAFINNWKTAKDAIKLTTQAKPAFHKFLEHMAREHKGKLTLDALLIMPVQRIPRYELLIKELLKHTPVDHPDHQSLVLAQKEIHELAVKINRMEREAFQHDQMQQRIREVENLIEGAIDLVQPDRTFIRYDLVTISGGLGMKKERSLFLFSDLLIITSIKRKSGTIRKTSLASTTPSTFGTLEMNKYKMLMRFSLDNLDIVKSADVSLKRALKEVEHLEEDLSVLGQINDLASALSCQHQVLDEAVQDLLNIVNKQLVEKQSGDSQLVSTELAITTQEGVDTICIVFPNPEKKSSWETAFNEAKQKLALSTDRRPPPEFLYPLPIRKTRAGLQFTCSAATLGLNQFGLKDVWVCNSDGYVGQVCILSLQPEPTVTSCNGVCNARILCIASIPAANSVYNTNRRKSVFTENNTVVNFDTEEVDKENEQRANNGNFQLDSDSSDEEEEIGEPQDEDSVIKHNSSTGNSFGKEEIKEETDHQQPTMWLGTEDGCIHIYNCNDNIRIKKNKIKIQHSAAIQCIIYFDNRVFLSLASGELCVYRRSTKGGWNTAEPQRVQVGSVSAPVSRMLAIAGKLWCGCQNCVKILNTNTLEEEHCFQVSSDTSRAVLCLVTSGLGVWVAIQHSAVLRLFHATSYENLLDVNVAPAVTKMLAGCDDIIRQHKAACLRVTALLACKDLLWVGTSAGVILSLPLPHLTSSTSRLDNVPNVSGVPHGHTGHVRFLTCVEMTPGATMDASGCAKYTHRSIRGKEGAAARRMSSTTSTGCRLLVISGGDGYEDFCHSGLSETAGRDDSTNHLLLWQV</sequence>
<organism evidence="6 7">
    <name type="scientific">Limulus polyphemus</name>
    <name type="common">Atlantic horseshoe crab</name>
    <dbReference type="NCBI Taxonomy" id="6850"/>
    <lineage>
        <taxon>Eukaryota</taxon>
        <taxon>Metazoa</taxon>
        <taxon>Ecdysozoa</taxon>
        <taxon>Arthropoda</taxon>
        <taxon>Chelicerata</taxon>
        <taxon>Merostomata</taxon>
        <taxon>Xiphosura</taxon>
        <taxon>Limulidae</taxon>
        <taxon>Limulus</taxon>
    </lineage>
</organism>
<dbReference type="Pfam" id="PF00621">
    <property type="entry name" value="RhoGEF"/>
    <property type="match status" value="1"/>
</dbReference>
<feature type="region of interest" description="Disordered" evidence="4">
    <location>
        <begin position="1123"/>
        <end position="1147"/>
    </location>
</feature>
<feature type="compositionally biased region" description="Basic and acidic residues" evidence="4">
    <location>
        <begin position="2055"/>
        <end position="2065"/>
    </location>
</feature>
<feature type="compositionally biased region" description="Basic and acidic residues" evidence="4">
    <location>
        <begin position="1372"/>
        <end position="1384"/>
    </location>
</feature>
<name>A0ABM1B1H9_LIMPO</name>
<dbReference type="InterPro" id="IPR011993">
    <property type="entry name" value="PH-like_dom_sf"/>
</dbReference>
<feature type="region of interest" description="Disordered" evidence="4">
    <location>
        <begin position="1277"/>
        <end position="1338"/>
    </location>
</feature>
<feature type="compositionally biased region" description="Polar residues" evidence="4">
    <location>
        <begin position="1056"/>
        <end position="1066"/>
    </location>
</feature>
<feature type="compositionally biased region" description="Low complexity" evidence="4">
    <location>
        <begin position="374"/>
        <end position="390"/>
    </location>
</feature>
<dbReference type="CDD" id="cd00160">
    <property type="entry name" value="RhoGEF"/>
    <property type="match status" value="1"/>
</dbReference>
<protein>
    <submittedName>
        <fullName evidence="7">Rho guanine nucleotide exchange factor 17-like</fullName>
    </submittedName>
</protein>
<dbReference type="PROSITE" id="PS50010">
    <property type="entry name" value="DH_2"/>
    <property type="match status" value="1"/>
</dbReference>
<dbReference type="Gene3D" id="2.30.29.30">
    <property type="entry name" value="Pleckstrin-homology domain (PH domain)/Phosphotyrosine-binding domain (PTB)"/>
    <property type="match status" value="1"/>
</dbReference>
<feature type="region of interest" description="Disordered" evidence="4">
    <location>
        <begin position="726"/>
        <end position="753"/>
    </location>
</feature>
<feature type="region of interest" description="Disordered" evidence="4">
    <location>
        <begin position="862"/>
        <end position="898"/>
    </location>
</feature>
<evidence type="ECO:0000256" key="4">
    <source>
        <dbReference type="SAM" id="MobiDB-lite"/>
    </source>
</evidence>
<keyword evidence="3" id="KW-0175">Coiled coil</keyword>